<dbReference type="InterPro" id="IPR029491">
    <property type="entry name" value="Helicase_HTH"/>
</dbReference>
<name>A0A9E2W2Y9_9BACT</name>
<comment type="caution">
    <text evidence="2">The sequence shown here is derived from an EMBL/GenBank/DDBJ whole genome shotgun (WGS) entry which is preliminary data.</text>
</comment>
<gene>
    <name evidence="2" type="ORF">KTO63_12120</name>
</gene>
<dbReference type="GO" id="GO:0006281">
    <property type="term" value="P:DNA repair"/>
    <property type="evidence" value="ECO:0007669"/>
    <property type="project" value="InterPro"/>
</dbReference>
<accession>A0A9E2W2Y9</accession>
<evidence type="ECO:0000313" key="2">
    <source>
        <dbReference type="EMBL" id="MBV4357900.1"/>
    </source>
</evidence>
<dbReference type="GO" id="GO:0003678">
    <property type="term" value="F:DNA helicase activity"/>
    <property type="evidence" value="ECO:0007669"/>
    <property type="project" value="InterPro"/>
</dbReference>
<evidence type="ECO:0000259" key="1">
    <source>
        <dbReference type="SMART" id="SM00382"/>
    </source>
</evidence>
<organism evidence="2 3">
    <name type="scientific">Pinibacter aurantiacus</name>
    <dbReference type="NCBI Taxonomy" id="2851599"/>
    <lineage>
        <taxon>Bacteria</taxon>
        <taxon>Pseudomonadati</taxon>
        <taxon>Bacteroidota</taxon>
        <taxon>Chitinophagia</taxon>
        <taxon>Chitinophagales</taxon>
        <taxon>Chitinophagaceae</taxon>
        <taxon>Pinibacter</taxon>
    </lineage>
</organism>
<dbReference type="PANTHER" id="PTHR47642">
    <property type="entry name" value="ATP-DEPENDENT DNA HELICASE"/>
    <property type="match status" value="1"/>
</dbReference>
<dbReference type="CDD" id="cd18809">
    <property type="entry name" value="SF1_C_RecD"/>
    <property type="match status" value="1"/>
</dbReference>
<dbReference type="Pfam" id="PF14493">
    <property type="entry name" value="HTH_40"/>
    <property type="match status" value="1"/>
</dbReference>
<dbReference type="FunFam" id="3.40.50.300:FF:001498">
    <property type="entry name" value="ATP-dependent DNA helicase"/>
    <property type="match status" value="1"/>
</dbReference>
<dbReference type="Pfam" id="PF05970">
    <property type="entry name" value="PIF1"/>
    <property type="match status" value="1"/>
</dbReference>
<dbReference type="GO" id="GO:0000723">
    <property type="term" value="P:telomere maintenance"/>
    <property type="evidence" value="ECO:0007669"/>
    <property type="project" value="InterPro"/>
</dbReference>
<dbReference type="AlphaFoldDB" id="A0A9E2W2Y9"/>
<dbReference type="SMART" id="SM00382">
    <property type="entry name" value="AAA"/>
    <property type="match status" value="1"/>
</dbReference>
<proteinExistence type="predicted"/>
<dbReference type="InterPro" id="IPR010285">
    <property type="entry name" value="DNA_helicase_pif1-like_DEAD"/>
</dbReference>
<evidence type="ECO:0000313" key="3">
    <source>
        <dbReference type="Proteomes" id="UP000812270"/>
    </source>
</evidence>
<feature type="domain" description="AAA+ ATPase" evidence="1">
    <location>
        <begin position="20"/>
        <end position="160"/>
    </location>
</feature>
<keyword evidence="3" id="KW-1185">Reference proteome</keyword>
<dbReference type="InterPro" id="IPR051055">
    <property type="entry name" value="PIF1_helicase"/>
</dbReference>
<dbReference type="EMBL" id="JAHSPG010000008">
    <property type="protein sequence ID" value="MBV4357900.1"/>
    <property type="molecule type" value="Genomic_DNA"/>
</dbReference>
<dbReference type="Proteomes" id="UP000812270">
    <property type="component" value="Unassembled WGS sequence"/>
</dbReference>
<sequence>MMFDSTNESFQMAVKFVNHTNKHIFLTGKAGTGKTTFLKYIKENTFKKMAVVAPTGVAAINAGGVTMHSFFQLPFVPFLPTQHVGWNDLNSGTTNAHTLLRNVRFNYDRRELIKELELLVIDEVSMVRADMLDAVDAILRHFRKRLLEPFGGVQILYIGDLYQLPPVVRNEEWDILKQHYKSPFFFDAQVMQQTSTLYIELNKIYRQSDLLFINILNNIRNNVATAADLDTLHQFYKPGYRPAKEENFITLTSHNAQSDSINYSELEKLPGKSQSFDAKISGDFGEKAFPAEKTLNVKVGAQIMFIKNDKGETRKFYNGKIGTIKAFKEDKIVIEFPNDEGELEVEREQWKNVKFVYNKEKDTVDEEELGVFEQFPIRLAWAITIHKSQGLTFNKAIIDAGASFAPGQVYVALSRLTNLEGLVLFSRIQPHAISTDVRVIGFAQTAPKAEDLKDYLEEAQKVFIAKSLLISFDWEKIVSQLENLCEENADRQIPEKEDAIKLSEQLLQNAWKQKETAQKFLFQLERLVETAETDNYVQLNARMEAAANYFKNALKEELIDPMQKHIDVVRVKKRTGKYVGILKNIQLVFLRKQQQVEQSFQVTSGLAKGMQPDALLAIVEEQRKNVVTIAPQTEEEKIVTAKPKKGDTYKITLEMYKHGKSVAEISKERGFAFGTIESHLTSFLRTGEVKIEDLVPPHKLPRILSVIKDAGDNLSLTPIKQKLGEDYSFGEIRAAITYYTSLAESEDVNHE</sequence>
<protein>
    <submittedName>
        <fullName evidence="2">Helix-turn-helix domain-containing protein</fullName>
    </submittedName>
</protein>
<dbReference type="PANTHER" id="PTHR47642:SF7">
    <property type="entry name" value="ATP-DEPENDENT DNA HELICASE PIF1"/>
    <property type="match status" value="1"/>
</dbReference>
<dbReference type="InterPro" id="IPR003593">
    <property type="entry name" value="AAA+_ATPase"/>
</dbReference>
<reference evidence="2" key="1">
    <citation type="submission" date="2021-06" db="EMBL/GenBank/DDBJ databases">
        <authorList>
            <person name="Huq M.A."/>
        </authorList>
    </citation>
    <scope>NUCLEOTIDE SEQUENCE</scope>
    <source>
        <strain evidence="2">MAH-26</strain>
    </source>
</reference>